<reference evidence="3 4" key="1">
    <citation type="submission" date="2024-01" db="EMBL/GenBank/DDBJ databases">
        <title>The genomes of 5 underutilized Papilionoideae crops provide insights into root nodulation and disease resistanc.</title>
        <authorList>
            <person name="Jiang F."/>
        </authorList>
    </citation>
    <scope>NUCLEOTIDE SEQUENCE [LARGE SCALE GENOMIC DNA]</scope>
    <source>
        <strain evidence="3">JINMINGXINNONG_FW02</strain>
        <tissue evidence="3">Leaves</tissue>
    </source>
</reference>
<evidence type="ECO:0000313" key="3">
    <source>
        <dbReference type="EMBL" id="KAK7378447.1"/>
    </source>
</evidence>
<evidence type="ECO:0000256" key="2">
    <source>
        <dbReference type="PROSITE-ProRule" id="PRU00708"/>
    </source>
</evidence>
<dbReference type="EMBL" id="JAYMYR010000002">
    <property type="protein sequence ID" value="KAK7378447.1"/>
    <property type="molecule type" value="Genomic_DNA"/>
</dbReference>
<dbReference type="Gene3D" id="1.25.40.10">
    <property type="entry name" value="Tetratricopeptide repeat domain"/>
    <property type="match status" value="5"/>
</dbReference>
<dbReference type="InterPro" id="IPR011990">
    <property type="entry name" value="TPR-like_helical_dom_sf"/>
</dbReference>
<feature type="repeat" description="PPR" evidence="2">
    <location>
        <begin position="421"/>
        <end position="455"/>
    </location>
</feature>
<protein>
    <recommendedName>
        <fullName evidence="5">Pentatricopeptide repeat-containing protein</fullName>
    </recommendedName>
</protein>
<feature type="repeat" description="PPR" evidence="2">
    <location>
        <begin position="380"/>
        <end position="414"/>
    </location>
</feature>
<dbReference type="InterPro" id="IPR046960">
    <property type="entry name" value="PPR_At4g14850-like_plant"/>
</dbReference>
<dbReference type="PROSITE" id="PS51375">
    <property type="entry name" value="PPR"/>
    <property type="match status" value="4"/>
</dbReference>
<keyword evidence="1" id="KW-0677">Repeat</keyword>
<organism evidence="3 4">
    <name type="scientific">Phaseolus coccineus</name>
    <name type="common">Scarlet runner bean</name>
    <name type="synonym">Phaseolus multiflorus</name>
    <dbReference type="NCBI Taxonomy" id="3886"/>
    <lineage>
        <taxon>Eukaryota</taxon>
        <taxon>Viridiplantae</taxon>
        <taxon>Streptophyta</taxon>
        <taxon>Embryophyta</taxon>
        <taxon>Tracheophyta</taxon>
        <taxon>Spermatophyta</taxon>
        <taxon>Magnoliopsida</taxon>
        <taxon>eudicotyledons</taxon>
        <taxon>Gunneridae</taxon>
        <taxon>Pentapetalae</taxon>
        <taxon>rosids</taxon>
        <taxon>fabids</taxon>
        <taxon>Fabales</taxon>
        <taxon>Fabaceae</taxon>
        <taxon>Papilionoideae</taxon>
        <taxon>50 kb inversion clade</taxon>
        <taxon>NPAAA clade</taxon>
        <taxon>indigoferoid/millettioid clade</taxon>
        <taxon>Phaseoleae</taxon>
        <taxon>Phaseolus</taxon>
    </lineage>
</organism>
<evidence type="ECO:0000313" key="4">
    <source>
        <dbReference type="Proteomes" id="UP001374584"/>
    </source>
</evidence>
<dbReference type="FunFam" id="1.25.40.10:FF:000090">
    <property type="entry name" value="Pentatricopeptide repeat-containing protein, chloroplastic"/>
    <property type="match status" value="1"/>
</dbReference>
<dbReference type="PANTHER" id="PTHR47926:SF344">
    <property type="entry name" value="OS07G0636900 PROTEIN"/>
    <property type="match status" value="1"/>
</dbReference>
<dbReference type="PANTHER" id="PTHR47926">
    <property type="entry name" value="PENTATRICOPEPTIDE REPEAT-CONTAINING PROTEIN"/>
    <property type="match status" value="1"/>
</dbReference>
<dbReference type="Proteomes" id="UP001374584">
    <property type="component" value="Unassembled WGS sequence"/>
</dbReference>
<accession>A0AAN9NT72</accession>
<dbReference type="GO" id="GO:0003723">
    <property type="term" value="F:RNA binding"/>
    <property type="evidence" value="ECO:0007669"/>
    <property type="project" value="InterPro"/>
</dbReference>
<keyword evidence="4" id="KW-1185">Reference proteome</keyword>
<evidence type="ECO:0008006" key="5">
    <source>
        <dbReference type="Google" id="ProtNLM"/>
    </source>
</evidence>
<proteinExistence type="predicted"/>
<sequence length="596" mass="66326">MSSAPLILSSNPFKTFNALFSCPKFLSLAQQLHAQVIINGLYREVFYGSNITNAYVQSGSLPLATKAFGQITGKNLHSWNTIISGYSKGCLHDYVLKLFRDLRSDGNAVDSFNLVFAIKASQRLMFFHNGRLLHCLAIKYGLEGDLFIVPALLDMYAELGSLNDAHKLFERYSYRSSVMWGFMIKGYLKVSQEPRVFELLSNMTNYFDFQWDVFTMEGLVRACANVLAEREGKASHAVCIKNNLLVNVCLLTSVIDMYMKCGFTHYAFRLFEKANDHKDVVLWSALINGCAKKGKFFEALSVFKRMLENSTTPNQVTLSGVILACSGVGSLKQGKSVHGFGIRNMVELDVVNYTSLVDMYSKCGCVKTAYRIFCMMPVKNVVSWTAMINGYAIHGLYLEALSTFYQMTQNACVISGKHVPNSVTFTSVLSACSLSGMVQEGFGIFNSMKDYGISPTEEHCACMIGIFAGAGQFDAALSFLSDMPIKPGLNAWGTLLSACRFHKRVELAEEIANKLSLLEPNNYFSWQASLANMYTDGIEKMIMAEEGLNKSLGFSSIEVRNKLCVFSSNDTLAFTSPDISHTWNSLSREMRENALL</sequence>
<name>A0AAN9NT72_PHACN</name>
<dbReference type="InterPro" id="IPR002885">
    <property type="entry name" value="PPR_rpt"/>
</dbReference>
<dbReference type="Pfam" id="PF01535">
    <property type="entry name" value="PPR"/>
    <property type="match status" value="5"/>
</dbReference>
<gene>
    <name evidence="3" type="ORF">VNO80_03889</name>
</gene>
<feature type="repeat" description="PPR" evidence="2">
    <location>
        <begin position="279"/>
        <end position="313"/>
    </location>
</feature>
<evidence type="ECO:0000256" key="1">
    <source>
        <dbReference type="ARBA" id="ARBA00022737"/>
    </source>
</evidence>
<dbReference type="Pfam" id="PF13041">
    <property type="entry name" value="PPR_2"/>
    <property type="match status" value="1"/>
</dbReference>
<dbReference type="GO" id="GO:0009451">
    <property type="term" value="P:RNA modification"/>
    <property type="evidence" value="ECO:0007669"/>
    <property type="project" value="InterPro"/>
</dbReference>
<feature type="repeat" description="PPR" evidence="2">
    <location>
        <begin position="75"/>
        <end position="109"/>
    </location>
</feature>
<dbReference type="NCBIfam" id="TIGR00756">
    <property type="entry name" value="PPR"/>
    <property type="match status" value="4"/>
</dbReference>
<comment type="caution">
    <text evidence="3">The sequence shown here is derived from an EMBL/GenBank/DDBJ whole genome shotgun (WGS) entry which is preliminary data.</text>
</comment>
<dbReference type="AlphaFoldDB" id="A0AAN9NT72"/>